<dbReference type="EMBL" id="CM015732">
    <property type="protein sequence ID" value="KAF3705354.1"/>
    <property type="molecule type" value="Genomic_DNA"/>
</dbReference>
<evidence type="ECO:0000313" key="1">
    <source>
        <dbReference type="EMBL" id="KAF3705354.1"/>
    </source>
</evidence>
<keyword evidence="2" id="KW-1185">Reference proteome</keyword>
<reference evidence="2" key="2">
    <citation type="submission" date="2019-02" db="EMBL/GenBank/DDBJ databases">
        <title>Opniocepnalus argus Var Kimnra genome.</title>
        <authorList>
            <person name="Zhou C."/>
            <person name="Xiao S."/>
        </authorList>
    </citation>
    <scope>NUCLEOTIDE SEQUENCE [LARGE SCALE GENOMIC DNA]</scope>
</reference>
<accession>A0A6G1QS87</accession>
<protein>
    <submittedName>
        <fullName evidence="1">Uncharacterized protein</fullName>
    </submittedName>
</protein>
<dbReference type="Proteomes" id="UP000503349">
    <property type="component" value="Chromosome 21"/>
</dbReference>
<sequence length="89" mass="10270">MKTLRCLRSKSEPHAGRNTKSVMIRRFYFLSADFGIGGRGQHAGRVALMNQSNSSFMWVKMRLFGLMVKVNTRFPKCVLYFEKTKQPPP</sequence>
<name>A0A6G1QS87_CHAAH</name>
<evidence type="ECO:0000313" key="2">
    <source>
        <dbReference type="Proteomes" id="UP000503349"/>
    </source>
</evidence>
<proteinExistence type="predicted"/>
<gene>
    <name evidence="1" type="ORF">EXN66_Car021045</name>
</gene>
<reference evidence="1 2" key="1">
    <citation type="submission" date="2019-02" db="EMBL/GenBank/DDBJ databases">
        <title>Opniocepnalus argus genome.</title>
        <authorList>
            <person name="Zhou C."/>
            <person name="Xiao S."/>
        </authorList>
    </citation>
    <scope>NUCLEOTIDE SEQUENCE [LARGE SCALE GENOMIC DNA]</scope>
    <source>
        <strain evidence="1">OARG1902GOOAL</strain>
        <tissue evidence="1">Muscle</tissue>
    </source>
</reference>
<organism evidence="1 2">
    <name type="scientific">Channa argus</name>
    <name type="common">Northern snakehead</name>
    <name type="synonym">Ophicephalus argus</name>
    <dbReference type="NCBI Taxonomy" id="215402"/>
    <lineage>
        <taxon>Eukaryota</taxon>
        <taxon>Metazoa</taxon>
        <taxon>Chordata</taxon>
        <taxon>Craniata</taxon>
        <taxon>Vertebrata</taxon>
        <taxon>Euteleostomi</taxon>
        <taxon>Actinopterygii</taxon>
        <taxon>Neopterygii</taxon>
        <taxon>Teleostei</taxon>
        <taxon>Neoteleostei</taxon>
        <taxon>Acanthomorphata</taxon>
        <taxon>Anabantaria</taxon>
        <taxon>Anabantiformes</taxon>
        <taxon>Channoidei</taxon>
        <taxon>Channidae</taxon>
        <taxon>Channa</taxon>
    </lineage>
</organism>
<dbReference type="AlphaFoldDB" id="A0A6G1QS87"/>